<evidence type="ECO:0000313" key="3">
    <source>
        <dbReference type="Proteomes" id="UP000675047"/>
    </source>
</evidence>
<feature type="signal peptide" evidence="1">
    <location>
        <begin position="1"/>
        <end position="19"/>
    </location>
</feature>
<dbReference type="Proteomes" id="UP000675047">
    <property type="component" value="Unassembled WGS sequence"/>
</dbReference>
<protein>
    <submittedName>
        <fullName evidence="2">Uncharacterized protein</fullName>
    </submittedName>
</protein>
<dbReference type="EMBL" id="JAGFBV010000024">
    <property type="protein sequence ID" value="MBP4139235.1"/>
    <property type="molecule type" value="Genomic_DNA"/>
</dbReference>
<evidence type="ECO:0000313" key="2">
    <source>
        <dbReference type="EMBL" id="MBP4139235.1"/>
    </source>
</evidence>
<reference evidence="2 3" key="1">
    <citation type="submission" date="2021-03" db="EMBL/GenBank/DDBJ databases">
        <title>Flavobacterium Flabelliformis Sp. Nov. And Flavobacterium Geliluteum Sp. Nov., Two Novel Multidrug Resistant Psychrophilic Species Isolated From Antarctica.</title>
        <authorList>
            <person name="Kralova S."/>
            <person name="Busse H.J."/>
            <person name="Bezdicek M."/>
            <person name="Nykrynova M."/>
            <person name="Kroupova E."/>
            <person name="Krsek D."/>
            <person name="Sedlacek I."/>
        </authorList>
    </citation>
    <scope>NUCLEOTIDE SEQUENCE [LARGE SCALE GENOMIC DNA]</scope>
    <source>
        <strain evidence="2 3">P7388</strain>
    </source>
</reference>
<dbReference type="RefSeq" id="WP_210667206.1">
    <property type="nucleotide sequence ID" value="NZ_JAGFBV010000024.1"/>
</dbReference>
<keyword evidence="3" id="KW-1185">Reference proteome</keyword>
<dbReference type="AlphaFoldDB" id="A0A940XGA2"/>
<organism evidence="2 3">
    <name type="scientific">Flavobacterium geliluteum</name>
    <dbReference type="NCBI Taxonomy" id="2816120"/>
    <lineage>
        <taxon>Bacteria</taxon>
        <taxon>Pseudomonadati</taxon>
        <taxon>Bacteroidota</taxon>
        <taxon>Flavobacteriia</taxon>
        <taxon>Flavobacteriales</taxon>
        <taxon>Flavobacteriaceae</taxon>
        <taxon>Flavobacterium</taxon>
    </lineage>
</organism>
<keyword evidence="1" id="KW-0732">Signal</keyword>
<proteinExistence type="predicted"/>
<comment type="caution">
    <text evidence="2">The sequence shown here is derived from an EMBL/GenBank/DDBJ whole genome shotgun (WGS) entry which is preliminary data.</text>
</comment>
<accession>A0A940XGA2</accession>
<gene>
    <name evidence="2" type="ORF">J3495_14245</name>
</gene>
<feature type="chain" id="PRO_5037636783" evidence="1">
    <location>
        <begin position="20"/>
        <end position="174"/>
    </location>
</feature>
<name>A0A940XGA2_9FLAO</name>
<evidence type="ECO:0000256" key="1">
    <source>
        <dbReference type="SAM" id="SignalP"/>
    </source>
</evidence>
<sequence length="174" mass="19430">MTLKFPLWLCLLISTFVSAQETMSLKGSKPYPATENYTFICERYALTGEANVQIAKTEKGGILKLSITPSNDKMKISGGVYVYFIDGDVIACVDRNISETLDGKTITYYTFTPLEMNKLKKKNIQSIRFNVTGDLSKFGNQNGNYTAVNKQSYFSTTYGTSIKTFDTAKQISIL</sequence>